<name>A0A7W6JC50_9CAUL</name>
<protein>
    <recommendedName>
        <fullName evidence="3">YkgJ family cysteine cluster protein</fullName>
    </recommendedName>
</protein>
<sequence>MSLPLLPGRECGGCVECCRVIPLNLPELAKPTGQLCAYCVDGAGCGVHAIRPQTCRTWFCLWRVVELSDDWRPDRCRIVVRPDGIEDGVITLFVVRRSDFLASLELFGVVAGWLAEGIEVALSVPGPVGTYPARAVVTEWLRPAVEAGDPEDFARRVIQSLDRLEQHDWQSDGITARYAVEEHPFTPPEP</sequence>
<dbReference type="EMBL" id="JACIDM010000001">
    <property type="protein sequence ID" value="MBB4082401.1"/>
    <property type="molecule type" value="Genomic_DNA"/>
</dbReference>
<evidence type="ECO:0000313" key="1">
    <source>
        <dbReference type="EMBL" id="MBB4082401.1"/>
    </source>
</evidence>
<organism evidence="1 2">
    <name type="scientific">Brevundimonas lenta</name>
    <dbReference type="NCBI Taxonomy" id="424796"/>
    <lineage>
        <taxon>Bacteria</taxon>
        <taxon>Pseudomonadati</taxon>
        <taxon>Pseudomonadota</taxon>
        <taxon>Alphaproteobacteria</taxon>
        <taxon>Caulobacterales</taxon>
        <taxon>Caulobacteraceae</taxon>
        <taxon>Brevundimonas</taxon>
    </lineage>
</organism>
<dbReference type="PANTHER" id="PTHR36931:SF1">
    <property type="entry name" value="UPF0153 PROTEIN YEIW"/>
    <property type="match status" value="1"/>
</dbReference>
<proteinExistence type="predicted"/>
<keyword evidence="2" id="KW-1185">Reference proteome</keyword>
<dbReference type="Proteomes" id="UP000529946">
    <property type="component" value="Unassembled WGS sequence"/>
</dbReference>
<dbReference type="RefSeq" id="WP_183203483.1">
    <property type="nucleotide sequence ID" value="NZ_BAAAER010000011.1"/>
</dbReference>
<comment type="caution">
    <text evidence="1">The sequence shown here is derived from an EMBL/GenBank/DDBJ whole genome shotgun (WGS) entry which is preliminary data.</text>
</comment>
<dbReference type="AlphaFoldDB" id="A0A7W6JC50"/>
<dbReference type="InterPro" id="IPR052572">
    <property type="entry name" value="UPF0153_domain"/>
</dbReference>
<dbReference type="PANTHER" id="PTHR36931">
    <property type="entry name" value="UPF0153 PROTEIN YEIW"/>
    <property type="match status" value="1"/>
</dbReference>
<accession>A0A7W6JC50</accession>
<evidence type="ECO:0008006" key="3">
    <source>
        <dbReference type="Google" id="ProtNLM"/>
    </source>
</evidence>
<gene>
    <name evidence="1" type="ORF">GGR12_001240</name>
</gene>
<evidence type="ECO:0000313" key="2">
    <source>
        <dbReference type="Proteomes" id="UP000529946"/>
    </source>
</evidence>
<reference evidence="1 2" key="1">
    <citation type="submission" date="2020-08" db="EMBL/GenBank/DDBJ databases">
        <title>Genomic Encyclopedia of Type Strains, Phase IV (KMG-IV): sequencing the most valuable type-strain genomes for metagenomic binning, comparative biology and taxonomic classification.</title>
        <authorList>
            <person name="Goeker M."/>
        </authorList>
    </citation>
    <scope>NUCLEOTIDE SEQUENCE [LARGE SCALE GENOMIC DNA]</scope>
    <source>
        <strain evidence="1 2">DSM 23960</strain>
    </source>
</reference>